<sequence>MKLLAVTLLALVAISYAKHINLEDVIDLEEITAYGYHTKVGGPLAEKIRKAEEEATRNPTRTGPFPAILGQFPYQAGLIIDLNGWSGVCGGALLNMRRILTAAHCWFDGHNQASGIIVILGTINLFSGGTRVISDSVFMHGSWNPNLARHDIAIINLPYAVFPSNTIGFVSLPAISDLQNSFTATIIGYGRTASGGMLYRDLHFAEVPVITNSECQNSFPGLIQPSSICISGASGISACTSDAGGPLVVNNNDSHILMGVHSFGHIQGCRSGHPVAYTRVTSYISWIVSRL</sequence>
<dbReference type="InterPro" id="IPR043504">
    <property type="entry name" value="Peptidase_S1_PA_chymotrypsin"/>
</dbReference>
<dbReference type="PROSITE" id="PS50240">
    <property type="entry name" value="TRYPSIN_DOM"/>
    <property type="match status" value="1"/>
</dbReference>
<evidence type="ECO:0000313" key="4">
    <source>
        <dbReference type="RefSeq" id="XP_022826483.1"/>
    </source>
</evidence>
<keyword evidence="3" id="KW-1185">Reference proteome</keyword>
<reference evidence="4" key="1">
    <citation type="submission" date="2025-08" db="UniProtKB">
        <authorList>
            <consortium name="RefSeq"/>
        </authorList>
    </citation>
    <scope>IDENTIFICATION</scope>
    <source>
        <strain evidence="4">Ishihara</strain>
        <tissue evidence="4">Whole body</tissue>
    </source>
</reference>
<dbReference type="Pfam" id="PF00089">
    <property type="entry name" value="Trypsin"/>
    <property type="match status" value="1"/>
</dbReference>
<dbReference type="InterPro" id="IPR018114">
    <property type="entry name" value="TRYPSIN_HIS"/>
</dbReference>
<dbReference type="PANTHER" id="PTHR24260">
    <property type="match status" value="1"/>
</dbReference>
<dbReference type="RefSeq" id="XP_022826483.1">
    <property type="nucleotide sequence ID" value="XM_022970715.1"/>
</dbReference>
<dbReference type="InterPro" id="IPR001254">
    <property type="entry name" value="Trypsin_dom"/>
</dbReference>
<dbReference type="PRINTS" id="PR00722">
    <property type="entry name" value="CHYMOTRYPSIN"/>
</dbReference>
<dbReference type="Gene3D" id="2.40.10.10">
    <property type="entry name" value="Trypsin-like serine proteases"/>
    <property type="match status" value="1"/>
</dbReference>
<dbReference type="SMART" id="SM00020">
    <property type="entry name" value="Tryp_SPc"/>
    <property type="match status" value="1"/>
</dbReference>
<name>A0A9J7ISL5_SPOLT</name>
<dbReference type="SUPFAM" id="SSF50494">
    <property type="entry name" value="Trypsin-like serine proteases"/>
    <property type="match status" value="1"/>
</dbReference>
<organism evidence="3 4">
    <name type="scientific">Spodoptera litura</name>
    <name type="common">Asian cotton leafworm</name>
    <dbReference type="NCBI Taxonomy" id="69820"/>
    <lineage>
        <taxon>Eukaryota</taxon>
        <taxon>Metazoa</taxon>
        <taxon>Ecdysozoa</taxon>
        <taxon>Arthropoda</taxon>
        <taxon>Hexapoda</taxon>
        <taxon>Insecta</taxon>
        <taxon>Pterygota</taxon>
        <taxon>Neoptera</taxon>
        <taxon>Endopterygota</taxon>
        <taxon>Lepidoptera</taxon>
        <taxon>Glossata</taxon>
        <taxon>Ditrysia</taxon>
        <taxon>Noctuoidea</taxon>
        <taxon>Noctuidae</taxon>
        <taxon>Amphipyrinae</taxon>
        <taxon>Spodoptera</taxon>
    </lineage>
</organism>
<dbReference type="Proteomes" id="UP000301870">
    <property type="component" value="Chromosome 23"/>
</dbReference>
<dbReference type="CDD" id="cd00190">
    <property type="entry name" value="Tryp_SPc"/>
    <property type="match status" value="1"/>
</dbReference>
<evidence type="ECO:0000256" key="1">
    <source>
        <dbReference type="SAM" id="SignalP"/>
    </source>
</evidence>
<feature type="signal peptide" evidence="1">
    <location>
        <begin position="1"/>
        <end position="17"/>
    </location>
</feature>
<protein>
    <submittedName>
        <fullName evidence="4">Collagenase-like</fullName>
    </submittedName>
</protein>
<dbReference type="InterPro" id="IPR051333">
    <property type="entry name" value="CLIP_Serine_Protease"/>
</dbReference>
<dbReference type="PROSITE" id="PS00134">
    <property type="entry name" value="TRYPSIN_HIS"/>
    <property type="match status" value="1"/>
</dbReference>
<keyword evidence="1" id="KW-0732">Signal</keyword>
<dbReference type="AlphaFoldDB" id="A0A9J7ISL5"/>
<dbReference type="InterPro" id="IPR001314">
    <property type="entry name" value="Peptidase_S1A"/>
</dbReference>
<evidence type="ECO:0000259" key="2">
    <source>
        <dbReference type="PROSITE" id="PS50240"/>
    </source>
</evidence>
<dbReference type="GeneID" id="111356397"/>
<feature type="chain" id="PRO_5039889341" evidence="1">
    <location>
        <begin position="18"/>
        <end position="291"/>
    </location>
</feature>
<evidence type="ECO:0000313" key="3">
    <source>
        <dbReference type="Proteomes" id="UP000301870"/>
    </source>
</evidence>
<dbReference type="GO" id="GO:0004252">
    <property type="term" value="F:serine-type endopeptidase activity"/>
    <property type="evidence" value="ECO:0007669"/>
    <property type="project" value="InterPro"/>
</dbReference>
<dbReference type="GO" id="GO:0006508">
    <property type="term" value="P:proteolysis"/>
    <property type="evidence" value="ECO:0007669"/>
    <property type="project" value="InterPro"/>
</dbReference>
<dbReference type="PANTHER" id="PTHR24260:SF134">
    <property type="entry name" value="AT07769P-RELATED"/>
    <property type="match status" value="1"/>
</dbReference>
<proteinExistence type="predicted"/>
<dbReference type="OrthoDB" id="5565075at2759"/>
<accession>A0A9J7ISL5</accession>
<gene>
    <name evidence="4" type="primary">LOC111356397</name>
</gene>
<dbReference type="KEGG" id="sliu:111356397"/>
<feature type="domain" description="Peptidase S1" evidence="2">
    <location>
        <begin position="39"/>
        <end position="291"/>
    </location>
</feature>
<dbReference type="InterPro" id="IPR009003">
    <property type="entry name" value="Peptidase_S1_PA"/>
</dbReference>